<accession>A0AAP8MCE6</accession>
<dbReference type="Gene3D" id="3.40.30.10">
    <property type="entry name" value="Glutaredoxin"/>
    <property type="match status" value="1"/>
</dbReference>
<name>A0AAP8MCE6_9GAMM</name>
<dbReference type="Proteomes" id="UP000235162">
    <property type="component" value="Unassembled WGS sequence"/>
</dbReference>
<keyword evidence="3" id="KW-1185">Reference proteome</keyword>
<dbReference type="Pfam" id="PF13417">
    <property type="entry name" value="GST_N_3"/>
    <property type="match status" value="1"/>
</dbReference>
<protein>
    <recommendedName>
        <fullName evidence="1">GST N-terminal domain-containing protein</fullName>
    </recommendedName>
</protein>
<evidence type="ECO:0000313" key="3">
    <source>
        <dbReference type="Proteomes" id="UP000235162"/>
    </source>
</evidence>
<dbReference type="EMBL" id="PKUR01000004">
    <property type="protein sequence ID" value="PLW85039.1"/>
    <property type="molecule type" value="Genomic_DNA"/>
</dbReference>
<evidence type="ECO:0000259" key="1">
    <source>
        <dbReference type="Pfam" id="PF13417"/>
    </source>
</evidence>
<feature type="domain" description="GST N-terminal" evidence="1">
    <location>
        <begin position="25"/>
        <end position="93"/>
    </location>
</feature>
<reference evidence="2 3" key="1">
    <citation type="submission" date="2018-01" db="EMBL/GenBank/DDBJ databases">
        <title>The draft genome sequence of Halioglobus japonicus S1-36.</title>
        <authorList>
            <person name="Du Z.-J."/>
            <person name="Shi M.-J."/>
        </authorList>
    </citation>
    <scope>NUCLEOTIDE SEQUENCE [LARGE SCALE GENOMIC DNA]</scope>
    <source>
        <strain evidence="2 3">S1-36</strain>
    </source>
</reference>
<comment type="caution">
    <text evidence="2">The sequence shown here is derived from an EMBL/GenBank/DDBJ whole genome shotgun (WGS) entry which is preliminary data.</text>
</comment>
<gene>
    <name evidence="2" type="ORF">C0029_16020</name>
</gene>
<dbReference type="InterPro" id="IPR004045">
    <property type="entry name" value="Glutathione_S-Trfase_N"/>
</dbReference>
<dbReference type="InterPro" id="IPR036249">
    <property type="entry name" value="Thioredoxin-like_sf"/>
</dbReference>
<evidence type="ECO:0000313" key="2">
    <source>
        <dbReference type="EMBL" id="PLW85039.1"/>
    </source>
</evidence>
<dbReference type="SUPFAM" id="SSF52833">
    <property type="entry name" value="Thioredoxin-like"/>
    <property type="match status" value="1"/>
</dbReference>
<sequence length="177" mass="20052">MSQATMTQSMRLPGSGEIYAFSVYFSVSHICEKARWALYYLYIPYELVSLAPGLHSVWASRCGLTSTTLPTLEIDGIYTQGAGDIIDWVEQRTSTLRRLTPENDASEVRALEQRFGESIGFHTRRMFYSEALLEYPATVKPRFLAGLSILSRLFTQLMWPVIRKGMIRGMELGPKQG</sequence>
<dbReference type="RefSeq" id="WP_084197898.1">
    <property type="nucleotide sequence ID" value="NZ_BMYL01000004.1"/>
</dbReference>
<organism evidence="2 3">
    <name type="scientific">Halioglobus japonicus</name>
    <dbReference type="NCBI Taxonomy" id="930805"/>
    <lineage>
        <taxon>Bacteria</taxon>
        <taxon>Pseudomonadati</taxon>
        <taxon>Pseudomonadota</taxon>
        <taxon>Gammaproteobacteria</taxon>
        <taxon>Cellvibrionales</taxon>
        <taxon>Halieaceae</taxon>
        <taxon>Halioglobus</taxon>
    </lineage>
</organism>
<dbReference type="AlphaFoldDB" id="A0AAP8MCE6"/>
<dbReference type="CDD" id="cd00570">
    <property type="entry name" value="GST_N_family"/>
    <property type="match status" value="1"/>
</dbReference>
<proteinExistence type="predicted"/>